<dbReference type="PANTHER" id="PTHR43667">
    <property type="entry name" value="CYCLOPROPANE-FATTY-ACYL-PHOSPHOLIPID SYNTHASE"/>
    <property type="match status" value="1"/>
</dbReference>
<evidence type="ECO:0000313" key="8">
    <source>
        <dbReference type="Proteomes" id="UP000019666"/>
    </source>
</evidence>
<feature type="domain" description="DUF7884" evidence="6">
    <location>
        <begin position="20"/>
        <end position="84"/>
    </location>
</feature>
<dbReference type="Pfam" id="PF02353">
    <property type="entry name" value="CMAS"/>
    <property type="match status" value="1"/>
</dbReference>
<name>A0A017HJM1_9RHOB</name>
<evidence type="ECO:0000313" key="7">
    <source>
        <dbReference type="EMBL" id="EYD73979.1"/>
    </source>
</evidence>
<accession>A0A017HJM1</accession>
<dbReference type="InterPro" id="IPR003333">
    <property type="entry name" value="CMAS"/>
</dbReference>
<sequence length="404" mass="45536">MTIWQGLLDRMLRSLMRRGGLAVRYPDGTVRRYGTGEGPVVALRDEATVRALVTNPQLALGEGYMEGAIEIEGDDLHGVLAQVVPNTAAREAGWFRARQAIGNMTGWFRQINGLRRSKANVAAHYDLTPALYDLFLDADKQYSCAYFRTPDDTLEQAQAQKKAHIARKLLIRPGMRVLDIGCGWGGLALTLARDFGAKVVGITLSEEQLAVARRRAEEAGLSDRIEFRLQDYRLVTETFDRVVSVGMFEHVGRPNYGTYFQAVHDRLAPDGVALIHTIGNPGTPSPTNPWITKYIFPGGYIPALSEITPAIERAGLRLCDLEAWRLHYAHTLRNWFDRFTARAAEAEAMHDARFVRMWKFYLAASEATFRWGNQDVWQFQLSRKADSVPITRDYLYELTNRLVG</sequence>
<dbReference type="InterPro" id="IPR057206">
    <property type="entry name" value="DUF7884"/>
</dbReference>
<evidence type="ECO:0000256" key="3">
    <source>
        <dbReference type="ARBA" id="ARBA00022679"/>
    </source>
</evidence>
<gene>
    <name evidence="7" type="ORF">Rumeso_04576</name>
</gene>
<dbReference type="EC" id="2.1.1.79" evidence="7"/>
<dbReference type="PANTHER" id="PTHR43667:SF1">
    <property type="entry name" value="CYCLOPROPANE-FATTY-ACYL-PHOSPHOLIPID SYNTHASE"/>
    <property type="match status" value="1"/>
</dbReference>
<dbReference type="CDD" id="cd02440">
    <property type="entry name" value="AdoMet_MTases"/>
    <property type="match status" value="1"/>
</dbReference>
<keyword evidence="3 7" id="KW-0808">Transferase</keyword>
<comment type="caution">
    <text evidence="7">The sequence shown here is derived from an EMBL/GenBank/DDBJ whole genome shotgun (WGS) entry which is preliminary data.</text>
</comment>
<dbReference type="GO" id="GO:0008825">
    <property type="term" value="F:cyclopropane-fatty-acyl-phospholipid synthase activity"/>
    <property type="evidence" value="ECO:0007669"/>
    <property type="project" value="UniProtKB-EC"/>
</dbReference>
<organism evidence="7 8">
    <name type="scientific">Rubellimicrobium mesophilum DSM 19309</name>
    <dbReference type="NCBI Taxonomy" id="442562"/>
    <lineage>
        <taxon>Bacteria</taxon>
        <taxon>Pseudomonadati</taxon>
        <taxon>Pseudomonadota</taxon>
        <taxon>Alphaproteobacteria</taxon>
        <taxon>Rhodobacterales</taxon>
        <taxon>Roseobacteraceae</taxon>
        <taxon>Rubellimicrobium</taxon>
    </lineage>
</organism>
<dbReference type="Gene3D" id="3.40.50.150">
    <property type="entry name" value="Vaccinia Virus protein VP39"/>
    <property type="match status" value="1"/>
</dbReference>
<evidence type="ECO:0000256" key="4">
    <source>
        <dbReference type="ARBA" id="ARBA00022691"/>
    </source>
</evidence>
<comment type="similarity">
    <text evidence="1">Belongs to the CFA/CMAS family.</text>
</comment>
<dbReference type="PATRIC" id="fig|442562.3.peg.4506"/>
<dbReference type="InterPro" id="IPR050723">
    <property type="entry name" value="CFA/CMAS"/>
</dbReference>
<dbReference type="GO" id="GO:0008610">
    <property type="term" value="P:lipid biosynthetic process"/>
    <property type="evidence" value="ECO:0007669"/>
    <property type="project" value="InterPro"/>
</dbReference>
<dbReference type="EMBL" id="AOSK01000127">
    <property type="protein sequence ID" value="EYD73979.1"/>
    <property type="molecule type" value="Genomic_DNA"/>
</dbReference>
<dbReference type="Pfam" id="PF25371">
    <property type="entry name" value="DUF7884"/>
    <property type="match status" value="1"/>
</dbReference>
<evidence type="ECO:0000256" key="2">
    <source>
        <dbReference type="ARBA" id="ARBA00022603"/>
    </source>
</evidence>
<dbReference type="HOGENOM" id="CLU_026434_6_1_5"/>
<keyword evidence="2 7" id="KW-0489">Methyltransferase</keyword>
<keyword evidence="5" id="KW-0443">Lipid metabolism</keyword>
<dbReference type="STRING" id="442562.Rumeso_04576"/>
<proteinExistence type="inferred from homology"/>
<dbReference type="RefSeq" id="WP_342670723.1">
    <property type="nucleotide sequence ID" value="NZ_KK088555.1"/>
</dbReference>
<evidence type="ECO:0000259" key="6">
    <source>
        <dbReference type="Pfam" id="PF25371"/>
    </source>
</evidence>
<dbReference type="PIRSF" id="PIRSF003085">
    <property type="entry name" value="CMAS"/>
    <property type="match status" value="1"/>
</dbReference>
<dbReference type="InterPro" id="IPR029063">
    <property type="entry name" value="SAM-dependent_MTases_sf"/>
</dbReference>
<keyword evidence="8" id="KW-1185">Reference proteome</keyword>
<dbReference type="AlphaFoldDB" id="A0A017HJM1"/>
<reference evidence="7 8" key="1">
    <citation type="submission" date="2013-02" db="EMBL/GenBank/DDBJ databases">
        <authorList>
            <person name="Fiebig A."/>
            <person name="Goeker M."/>
            <person name="Klenk H.-P.P."/>
        </authorList>
    </citation>
    <scope>NUCLEOTIDE SEQUENCE [LARGE SCALE GENOMIC DNA]</scope>
    <source>
        <strain evidence="7 8">DSM 19309</strain>
    </source>
</reference>
<keyword evidence="4" id="KW-0949">S-adenosyl-L-methionine</keyword>
<dbReference type="GO" id="GO:0032259">
    <property type="term" value="P:methylation"/>
    <property type="evidence" value="ECO:0007669"/>
    <property type="project" value="UniProtKB-KW"/>
</dbReference>
<protein>
    <submittedName>
        <fullName evidence="7">Cyclopropane-fatty-acyl-phospholipid synthase</fullName>
        <ecNumber evidence="7">2.1.1.79</ecNumber>
    </submittedName>
</protein>
<evidence type="ECO:0000256" key="1">
    <source>
        <dbReference type="ARBA" id="ARBA00010815"/>
    </source>
</evidence>
<dbReference type="SUPFAM" id="SSF53335">
    <property type="entry name" value="S-adenosyl-L-methionine-dependent methyltransferases"/>
    <property type="match status" value="1"/>
</dbReference>
<evidence type="ECO:0000256" key="5">
    <source>
        <dbReference type="ARBA" id="ARBA00023098"/>
    </source>
</evidence>
<dbReference type="Proteomes" id="UP000019666">
    <property type="component" value="Unassembled WGS sequence"/>
</dbReference>